<accession>A0A1X3D2B5</accession>
<dbReference type="STRING" id="194197.BWD09_11920"/>
<dbReference type="AlphaFoldDB" id="A0A1X3D2B5"/>
<dbReference type="Proteomes" id="UP000193118">
    <property type="component" value="Unassembled WGS sequence"/>
</dbReference>
<evidence type="ECO:0000313" key="1">
    <source>
        <dbReference type="EMBL" id="OSI13916.1"/>
    </source>
</evidence>
<keyword evidence="2" id="KW-1185">Reference proteome</keyword>
<protein>
    <submittedName>
        <fullName evidence="1">Uncharacterized protein</fullName>
    </submittedName>
</protein>
<evidence type="ECO:0000313" key="2">
    <source>
        <dbReference type="Proteomes" id="UP000193118"/>
    </source>
</evidence>
<gene>
    <name evidence="1" type="ORF">BWD09_11920</name>
</gene>
<dbReference type="RefSeq" id="WP_085367016.1">
    <property type="nucleotide sequence ID" value="NZ_CAUJPZ010000068.1"/>
</dbReference>
<proteinExistence type="predicted"/>
<comment type="caution">
    <text evidence="1">The sequence shown here is derived from an EMBL/GenBank/DDBJ whole genome shotgun (WGS) entry which is preliminary data.</text>
</comment>
<organism evidence="1 2">
    <name type="scientific">Neisseria dentiae</name>
    <dbReference type="NCBI Taxonomy" id="194197"/>
    <lineage>
        <taxon>Bacteria</taxon>
        <taxon>Pseudomonadati</taxon>
        <taxon>Pseudomonadota</taxon>
        <taxon>Betaproteobacteria</taxon>
        <taxon>Neisseriales</taxon>
        <taxon>Neisseriaceae</taxon>
        <taxon>Neisseria</taxon>
    </lineage>
</organism>
<dbReference type="EMBL" id="MTBO01000049">
    <property type="protein sequence ID" value="OSI13916.1"/>
    <property type="molecule type" value="Genomic_DNA"/>
</dbReference>
<sequence length="305" mass="32271">MGQSVPTVDDNSGAIKGNTENIAQYLKDLKEFFGAGSNDPLKNNNGFGLSGSLAGDANSVFGSMASNGKDITEKSMLNSNSLTGSAAEKYYGSNESSVCNDPSLLAKGKSALTSAITGKDSTDPETRMYQACNSARNLIALQLQEIFDIITILEKRNNQLRTFLNEGYNNSGDVQKKQYQIAVMQALIQNDMTRLQAALAAYQTKTEFYKQVQAEAQWEILYGKKTANNALQQTFGSGGNVTANSVLQGLGEFDKNTAGVISGGAGVAAATATAASLEAGNLFDSLLSSIGDIYDSVKKKLGINS</sequence>
<reference evidence="2" key="1">
    <citation type="submission" date="2017-01" db="EMBL/GenBank/DDBJ databases">
        <authorList>
            <person name="Wolfgang W.J."/>
            <person name="Cole J."/>
            <person name="Wroblewski D."/>
            <person name="Mcginnis J."/>
            <person name="Musser K.A."/>
        </authorList>
    </citation>
    <scope>NUCLEOTIDE SEQUENCE [LARGE SCALE GENOMIC DNA]</scope>
    <source>
        <strain evidence="2">DSM 19151</strain>
    </source>
</reference>
<dbReference type="OrthoDB" id="9992071at2"/>
<name>A0A1X3D2B5_9NEIS</name>